<evidence type="ECO:0000256" key="5">
    <source>
        <dbReference type="ARBA" id="ARBA00022980"/>
    </source>
</evidence>
<name>F0SFZ3_RUBBR</name>
<dbReference type="eggNOG" id="COG0268">
    <property type="taxonomic scope" value="Bacteria"/>
</dbReference>
<organism evidence="10 11">
    <name type="scientific">Rubinisphaera brasiliensis (strain ATCC 49424 / DSM 5305 / JCM 21570 / IAM 15109 / NBRC 103401 / IFAM 1448)</name>
    <name type="common">Planctomyces brasiliensis</name>
    <dbReference type="NCBI Taxonomy" id="756272"/>
    <lineage>
        <taxon>Bacteria</taxon>
        <taxon>Pseudomonadati</taxon>
        <taxon>Planctomycetota</taxon>
        <taxon>Planctomycetia</taxon>
        <taxon>Planctomycetales</taxon>
        <taxon>Planctomycetaceae</taxon>
        <taxon>Rubinisphaera</taxon>
    </lineage>
</organism>
<dbReference type="HOGENOM" id="CLU_160655_1_0_0"/>
<evidence type="ECO:0000256" key="6">
    <source>
        <dbReference type="ARBA" id="ARBA00023274"/>
    </source>
</evidence>
<gene>
    <name evidence="8" type="primary">rpsT</name>
    <name evidence="10" type="ordered locus">Plabr_0655</name>
</gene>
<keyword evidence="5 8" id="KW-0689">Ribosomal protein</keyword>
<dbReference type="HAMAP" id="MF_00500">
    <property type="entry name" value="Ribosomal_bS20"/>
    <property type="match status" value="1"/>
</dbReference>
<evidence type="ECO:0000256" key="1">
    <source>
        <dbReference type="ARBA" id="ARBA00003134"/>
    </source>
</evidence>
<dbReference type="KEGG" id="pbs:Plabr_0655"/>
<feature type="region of interest" description="Disordered" evidence="9">
    <location>
        <begin position="1"/>
        <end position="28"/>
    </location>
</feature>
<evidence type="ECO:0000256" key="2">
    <source>
        <dbReference type="ARBA" id="ARBA00007634"/>
    </source>
</evidence>
<dbReference type="EMBL" id="CP002546">
    <property type="protein sequence ID" value="ADY58282.1"/>
    <property type="molecule type" value="Genomic_DNA"/>
</dbReference>
<evidence type="ECO:0000256" key="3">
    <source>
        <dbReference type="ARBA" id="ARBA00022730"/>
    </source>
</evidence>
<reference evidence="11" key="1">
    <citation type="submission" date="2011-02" db="EMBL/GenBank/DDBJ databases">
        <title>The complete genome of Planctomyces brasiliensis DSM 5305.</title>
        <authorList>
            <person name="Lucas S."/>
            <person name="Copeland A."/>
            <person name="Lapidus A."/>
            <person name="Bruce D."/>
            <person name="Goodwin L."/>
            <person name="Pitluck S."/>
            <person name="Kyrpides N."/>
            <person name="Mavromatis K."/>
            <person name="Pagani I."/>
            <person name="Ivanova N."/>
            <person name="Ovchinnikova G."/>
            <person name="Lu M."/>
            <person name="Detter J.C."/>
            <person name="Han C."/>
            <person name="Land M."/>
            <person name="Hauser L."/>
            <person name="Markowitz V."/>
            <person name="Cheng J.-F."/>
            <person name="Hugenholtz P."/>
            <person name="Woyke T."/>
            <person name="Wu D."/>
            <person name="Tindall B."/>
            <person name="Pomrenke H.G."/>
            <person name="Brambilla E."/>
            <person name="Klenk H.-P."/>
            <person name="Eisen J.A."/>
        </authorList>
    </citation>
    <scope>NUCLEOTIDE SEQUENCE [LARGE SCALE GENOMIC DNA]</scope>
    <source>
        <strain evidence="11">ATCC 49424 / DSM 5305 / JCM 21570 / NBRC 103401 / IFAM 1448</strain>
    </source>
</reference>
<comment type="similarity">
    <text evidence="2 8">Belongs to the bacterial ribosomal protein bS20 family.</text>
</comment>
<evidence type="ECO:0000313" key="10">
    <source>
        <dbReference type="EMBL" id="ADY58282.1"/>
    </source>
</evidence>
<keyword evidence="4 8" id="KW-0694">RNA-binding</keyword>
<dbReference type="SUPFAM" id="SSF46992">
    <property type="entry name" value="Ribosomal protein S20"/>
    <property type="match status" value="1"/>
</dbReference>
<dbReference type="GO" id="GO:0015935">
    <property type="term" value="C:small ribosomal subunit"/>
    <property type="evidence" value="ECO:0007669"/>
    <property type="project" value="TreeGrafter"/>
</dbReference>
<protein>
    <recommendedName>
        <fullName evidence="7 8">Small ribosomal subunit protein bS20</fullName>
    </recommendedName>
</protein>
<dbReference type="NCBIfam" id="TIGR00029">
    <property type="entry name" value="S20"/>
    <property type="match status" value="1"/>
</dbReference>
<dbReference type="STRING" id="756272.Plabr_0655"/>
<dbReference type="Pfam" id="PF01649">
    <property type="entry name" value="Ribosomal_S20p"/>
    <property type="match status" value="1"/>
</dbReference>
<dbReference type="GO" id="GO:0003735">
    <property type="term" value="F:structural constituent of ribosome"/>
    <property type="evidence" value="ECO:0007669"/>
    <property type="project" value="InterPro"/>
</dbReference>
<keyword evidence="11" id="KW-1185">Reference proteome</keyword>
<dbReference type="GO" id="GO:0070181">
    <property type="term" value="F:small ribosomal subunit rRNA binding"/>
    <property type="evidence" value="ECO:0007669"/>
    <property type="project" value="TreeGrafter"/>
</dbReference>
<accession>F0SFZ3</accession>
<dbReference type="PANTHER" id="PTHR33398:SF1">
    <property type="entry name" value="SMALL RIBOSOMAL SUBUNIT PROTEIN BS20C"/>
    <property type="match status" value="1"/>
</dbReference>
<dbReference type="InterPro" id="IPR036510">
    <property type="entry name" value="Ribosomal_bS20_sf"/>
</dbReference>
<dbReference type="PANTHER" id="PTHR33398">
    <property type="entry name" value="30S RIBOSOMAL PROTEIN S20"/>
    <property type="match status" value="1"/>
</dbReference>
<evidence type="ECO:0000256" key="7">
    <source>
        <dbReference type="ARBA" id="ARBA00035136"/>
    </source>
</evidence>
<feature type="compositionally biased region" description="Basic residues" evidence="9">
    <location>
        <begin position="9"/>
        <end position="23"/>
    </location>
</feature>
<keyword evidence="6 8" id="KW-0687">Ribonucleoprotein</keyword>
<proteinExistence type="inferred from homology"/>
<dbReference type="GO" id="GO:0005829">
    <property type="term" value="C:cytosol"/>
    <property type="evidence" value="ECO:0007669"/>
    <property type="project" value="TreeGrafter"/>
</dbReference>
<evidence type="ECO:0000256" key="9">
    <source>
        <dbReference type="SAM" id="MobiDB-lite"/>
    </source>
</evidence>
<dbReference type="InterPro" id="IPR002583">
    <property type="entry name" value="Ribosomal_bS20"/>
</dbReference>
<dbReference type="GO" id="GO:0006412">
    <property type="term" value="P:translation"/>
    <property type="evidence" value="ECO:0007669"/>
    <property type="project" value="UniProtKB-UniRule"/>
</dbReference>
<comment type="function">
    <text evidence="1 8">Binds directly to 16S ribosomal RNA.</text>
</comment>
<dbReference type="RefSeq" id="WP_013627025.1">
    <property type="nucleotide sequence ID" value="NC_015174.1"/>
</dbReference>
<evidence type="ECO:0000313" key="11">
    <source>
        <dbReference type="Proteomes" id="UP000006860"/>
    </source>
</evidence>
<dbReference type="OrthoDB" id="289707at2"/>
<keyword evidence="3 8" id="KW-0699">rRNA-binding</keyword>
<dbReference type="FunFam" id="1.20.58.110:FF:000001">
    <property type="entry name" value="30S ribosomal protein S20"/>
    <property type="match status" value="1"/>
</dbReference>
<sequence>MPNTANAKKALRQSVKRRLHNRSQRSALRTAVKKVRALVASGDIEGAETAFRHATKRLDQAAAKNLIHRNAAARTKSRLSKFIKEAKQAKNASA</sequence>
<dbReference type="Gene3D" id="1.20.58.110">
    <property type="entry name" value="Ribosomal protein S20"/>
    <property type="match status" value="1"/>
</dbReference>
<dbReference type="AlphaFoldDB" id="F0SFZ3"/>
<evidence type="ECO:0000256" key="4">
    <source>
        <dbReference type="ARBA" id="ARBA00022884"/>
    </source>
</evidence>
<dbReference type="Proteomes" id="UP000006860">
    <property type="component" value="Chromosome"/>
</dbReference>
<evidence type="ECO:0000256" key="8">
    <source>
        <dbReference type="HAMAP-Rule" id="MF_00500"/>
    </source>
</evidence>